<keyword evidence="9" id="KW-0645">Protease</keyword>
<name>A0ABT4IZ71_9RHOB</name>
<comment type="subcellular location">
    <subcellularLocation>
        <location evidence="1">Membrane</location>
        <topology evidence="1">Multi-pass membrane protein</topology>
    </subcellularLocation>
</comment>
<dbReference type="GO" id="GO:0006508">
    <property type="term" value="P:proteolysis"/>
    <property type="evidence" value="ECO:0007669"/>
    <property type="project" value="UniProtKB-KW"/>
</dbReference>
<feature type="transmembrane region" description="Helical" evidence="7">
    <location>
        <begin position="82"/>
        <end position="102"/>
    </location>
</feature>
<evidence type="ECO:0000256" key="5">
    <source>
        <dbReference type="ARBA" id="ARBA00022989"/>
    </source>
</evidence>
<feature type="transmembrane region" description="Helical" evidence="7">
    <location>
        <begin position="20"/>
        <end position="40"/>
    </location>
</feature>
<evidence type="ECO:0000256" key="2">
    <source>
        <dbReference type="ARBA" id="ARBA00022475"/>
    </source>
</evidence>
<dbReference type="GO" id="GO:0008233">
    <property type="term" value="F:peptidase activity"/>
    <property type="evidence" value="ECO:0007669"/>
    <property type="project" value="UniProtKB-KW"/>
</dbReference>
<keyword evidence="6 7" id="KW-0472">Membrane</keyword>
<feature type="domain" description="Peptidase S54 rhomboid" evidence="8">
    <location>
        <begin position="77"/>
        <end position="211"/>
    </location>
</feature>
<organism evidence="9 10">
    <name type="scientific">Paracoccus benzoatiresistens</name>
    <dbReference type="NCBI Taxonomy" id="2997341"/>
    <lineage>
        <taxon>Bacteria</taxon>
        <taxon>Pseudomonadati</taxon>
        <taxon>Pseudomonadota</taxon>
        <taxon>Alphaproteobacteria</taxon>
        <taxon>Rhodobacterales</taxon>
        <taxon>Paracoccaceae</taxon>
        <taxon>Paracoccus</taxon>
    </lineage>
</organism>
<protein>
    <submittedName>
        <fullName evidence="9">Rhomboid family intramembrane serine protease</fullName>
        <ecNumber evidence="9">3.4.21.105</ecNumber>
    </submittedName>
</protein>
<keyword evidence="3" id="KW-0997">Cell inner membrane</keyword>
<evidence type="ECO:0000256" key="6">
    <source>
        <dbReference type="ARBA" id="ARBA00023136"/>
    </source>
</evidence>
<evidence type="ECO:0000256" key="3">
    <source>
        <dbReference type="ARBA" id="ARBA00022519"/>
    </source>
</evidence>
<sequence length="223" mass="23663">MVDRSDPLVAMQDRLQPRLPLWVKAVITLCCLIQAAVIAADVLDYPIVRQALLIFGGFWSPVVWAGQGVFPGHVLTMFATYGFLHAGLLHLGMNMLSLVALARELNRLIGARRMALVYAVTQVAAALLFAVMTPDGGPMIGASGAIFGLAGALIGFAAVTGWRRRRPLGQLWRGVAMMVVLNVALTVLMPSVAWEAHLGGVLAGLALGAAMAMTRSPRPSALL</sequence>
<dbReference type="EC" id="3.4.21.105" evidence="9"/>
<dbReference type="Gene3D" id="1.20.1540.10">
    <property type="entry name" value="Rhomboid-like"/>
    <property type="match status" value="1"/>
</dbReference>
<dbReference type="InterPro" id="IPR022764">
    <property type="entry name" value="Peptidase_S54_rhomboid_dom"/>
</dbReference>
<keyword evidence="5 7" id="KW-1133">Transmembrane helix</keyword>
<accession>A0ABT4IZ71</accession>
<proteinExistence type="predicted"/>
<dbReference type="Proteomes" id="UP001149822">
    <property type="component" value="Unassembled WGS sequence"/>
</dbReference>
<keyword evidence="4 7" id="KW-0812">Transmembrane</keyword>
<evidence type="ECO:0000256" key="7">
    <source>
        <dbReference type="SAM" id="Phobius"/>
    </source>
</evidence>
<keyword evidence="2" id="KW-1003">Cell membrane</keyword>
<evidence type="ECO:0000313" key="10">
    <source>
        <dbReference type="Proteomes" id="UP001149822"/>
    </source>
</evidence>
<dbReference type="EMBL" id="JAPTYD010000001">
    <property type="protein sequence ID" value="MCZ0960160.1"/>
    <property type="molecule type" value="Genomic_DNA"/>
</dbReference>
<gene>
    <name evidence="9" type="ORF">OU682_00835</name>
</gene>
<comment type="caution">
    <text evidence="9">The sequence shown here is derived from an EMBL/GenBank/DDBJ whole genome shotgun (WGS) entry which is preliminary data.</text>
</comment>
<dbReference type="Pfam" id="PF01694">
    <property type="entry name" value="Rhomboid"/>
    <property type="match status" value="1"/>
</dbReference>
<evidence type="ECO:0000256" key="1">
    <source>
        <dbReference type="ARBA" id="ARBA00004141"/>
    </source>
</evidence>
<dbReference type="SUPFAM" id="SSF144091">
    <property type="entry name" value="Rhomboid-like"/>
    <property type="match status" value="1"/>
</dbReference>
<dbReference type="PANTHER" id="PTHR43066">
    <property type="entry name" value="RHOMBOID-RELATED PROTEIN"/>
    <property type="match status" value="1"/>
</dbReference>
<dbReference type="InterPro" id="IPR035952">
    <property type="entry name" value="Rhomboid-like_sf"/>
</dbReference>
<feature type="transmembrane region" description="Helical" evidence="7">
    <location>
        <begin position="139"/>
        <end position="159"/>
    </location>
</feature>
<evidence type="ECO:0000313" key="9">
    <source>
        <dbReference type="EMBL" id="MCZ0960160.1"/>
    </source>
</evidence>
<feature type="transmembrane region" description="Helical" evidence="7">
    <location>
        <begin position="114"/>
        <end position="133"/>
    </location>
</feature>
<reference evidence="9" key="1">
    <citation type="submission" date="2022-12" db="EMBL/GenBank/DDBJ databases">
        <title>Paracoccus sp. EF6 isolated from a lake water.</title>
        <authorList>
            <person name="Liu H."/>
        </authorList>
    </citation>
    <scope>NUCLEOTIDE SEQUENCE</scope>
    <source>
        <strain evidence="9">EF6</strain>
    </source>
</reference>
<keyword evidence="9" id="KW-0378">Hydrolase</keyword>
<feature type="transmembrane region" description="Helical" evidence="7">
    <location>
        <begin position="171"/>
        <end position="190"/>
    </location>
</feature>
<dbReference type="RefSeq" id="WP_268940167.1">
    <property type="nucleotide sequence ID" value="NZ_JAPTYD010000001.1"/>
</dbReference>
<dbReference type="PANTHER" id="PTHR43066:SF26">
    <property type="entry name" value="RHOMBOID PROTEASE GLPG"/>
    <property type="match status" value="1"/>
</dbReference>
<keyword evidence="10" id="KW-1185">Reference proteome</keyword>
<evidence type="ECO:0000259" key="8">
    <source>
        <dbReference type="Pfam" id="PF01694"/>
    </source>
</evidence>
<evidence type="ECO:0000256" key="4">
    <source>
        <dbReference type="ARBA" id="ARBA00022692"/>
    </source>
</evidence>